<evidence type="ECO:0000313" key="2">
    <source>
        <dbReference type="Proteomes" id="UP001383192"/>
    </source>
</evidence>
<evidence type="ECO:0000313" key="1">
    <source>
        <dbReference type="EMBL" id="KAK7032337.1"/>
    </source>
</evidence>
<comment type="caution">
    <text evidence="1">The sequence shown here is derived from an EMBL/GenBank/DDBJ whole genome shotgun (WGS) entry which is preliminary data.</text>
</comment>
<sequence>MANSPIYGVYFDLKSWVPASDSGEGAILPTWTAVDTNNVKTSRELWTYMKNEGWNVDDNYLDAYLNVIKTTDPHKTSLVFSCGMGAMRTTYAMVAACIVRRKRVMEQGWADPFGLVGSSTFNAAGNALKGTNTPLSRSDTPPIMGVSKSGVSTPSNSQIQMSMEQASAQQDLSRCLDHGVQANKLVVKSSTAMSRAKHREDILVERMKILFDQYGRQRRTPPPPPPPPPTPVVAFLNRAGKSLEKYFFMIAFASYVEGSEDFSQSFSDWLKTRTEIWNQIKFLRKSISGLRLNVFAPVTDLSALSRSGSQGRALVPGKKNDVAISGGEILGDEYSNTRRQNRSGGIILRERRNPDSNIYALGQPTIEAIDEVVRRVKAEESSRRNALLGFTLREEPIVYVNGDRCLRREGIFTQNNEGLRWHISLSVRDLGRTIERRLSSQNFNAFGGRLLFARRKPKTAELFYYLSGKMYSRRTL</sequence>
<name>A0AAW0C118_9AGAR</name>
<dbReference type="Pfam" id="PF14566">
    <property type="entry name" value="PTPlike_phytase"/>
    <property type="match status" value="1"/>
</dbReference>
<dbReference type="InterPro" id="IPR029021">
    <property type="entry name" value="Prot-tyrosine_phosphatase-like"/>
</dbReference>
<dbReference type="Proteomes" id="UP001383192">
    <property type="component" value="Unassembled WGS sequence"/>
</dbReference>
<gene>
    <name evidence="1" type="ORF">VNI00_013296</name>
</gene>
<dbReference type="AlphaFoldDB" id="A0AAW0C118"/>
<dbReference type="Gene3D" id="3.90.190.10">
    <property type="entry name" value="Protein tyrosine phosphatase superfamily"/>
    <property type="match status" value="2"/>
</dbReference>
<dbReference type="SMART" id="SM01301">
    <property type="entry name" value="PTPlike_phytase"/>
    <property type="match status" value="1"/>
</dbReference>
<reference evidence="1 2" key="1">
    <citation type="submission" date="2024-01" db="EMBL/GenBank/DDBJ databases">
        <title>A draft genome for a cacao thread blight-causing isolate of Paramarasmius palmivorus.</title>
        <authorList>
            <person name="Baruah I.K."/>
            <person name="Bukari Y."/>
            <person name="Amoako-Attah I."/>
            <person name="Meinhardt L.W."/>
            <person name="Bailey B.A."/>
            <person name="Cohen S.P."/>
        </authorList>
    </citation>
    <scope>NUCLEOTIDE SEQUENCE [LARGE SCALE GENOMIC DNA]</scope>
    <source>
        <strain evidence="1 2">GH-12</strain>
    </source>
</reference>
<keyword evidence="2" id="KW-1185">Reference proteome</keyword>
<organism evidence="1 2">
    <name type="scientific">Paramarasmius palmivorus</name>
    <dbReference type="NCBI Taxonomy" id="297713"/>
    <lineage>
        <taxon>Eukaryota</taxon>
        <taxon>Fungi</taxon>
        <taxon>Dikarya</taxon>
        <taxon>Basidiomycota</taxon>
        <taxon>Agaricomycotina</taxon>
        <taxon>Agaricomycetes</taxon>
        <taxon>Agaricomycetidae</taxon>
        <taxon>Agaricales</taxon>
        <taxon>Marasmiineae</taxon>
        <taxon>Marasmiaceae</taxon>
        <taxon>Paramarasmius</taxon>
    </lineage>
</organism>
<dbReference type="EMBL" id="JAYKXP010000066">
    <property type="protein sequence ID" value="KAK7032337.1"/>
    <property type="molecule type" value="Genomic_DNA"/>
</dbReference>
<proteinExistence type="predicted"/>
<protein>
    <submittedName>
        <fullName evidence="1">Uncharacterized protein</fullName>
    </submittedName>
</protein>
<accession>A0AAW0C118</accession>